<evidence type="ECO:0000313" key="2">
    <source>
        <dbReference type="EMBL" id="ETS75476.1"/>
    </source>
</evidence>
<evidence type="ECO:0008006" key="4">
    <source>
        <dbReference type="Google" id="ProtNLM"/>
    </source>
</evidence>
<dbReference type="OMA" id="QSQIARH"/>
<dbReference type="EMBL" id="KI912118">
    <property type="protein sequence ID" value="ETS75476.1"/>
    <property type="molecule type" value="Genomic_DNA"/>
</dbReference>
<dbReference type="Proteomes" id="UP000030651">
    <property type="component" value="Unassembled WGS sequence"/>
</dbReference>
<reference evidence="3" key="1">
    <citation type="journal article" date="2015" name="BMC Genomics">
        <title>Genomic and transcriptomic analysis of the endophytic fungus Pestalotiopsis fici reveals its lifestyle and high potential for synthesis of natural products.</title>
        <authorList>
            <person name="Wang X."/>
            <person name="Zhang X."/>
            <person name="Liu L."/>
            <person name="Xiang M."/>
            <person name="Wang W."/>
            <person name="Sun X."/>
            <person name="Che Y."/>
            <person name="Guo L."/>
            <person name="Liu G."/>
            <person name="Guo L."/>
            <person name="Wang C."/>
            <person name="Yin W.B."/>
            <person name="Stadler M."/>
            <person name="Zhang X."/>
            <person name="Liu X."/>
        </authorList>
    </citation>
    <scope>NUCLEOTIDE SEQUENCE [LARGE SCALE GENOMIC DNA]</scope>
    <source>
        <strain evidence="3">W106-1 / CGMCC3.15140</strain>
    </source>
</reference>
<name>W3WRM9_PESFW</name>
<keyword evidence="3" id="KW-1185">Reference proteome</keyword>
<keyword evidence="1" id="KW-0732">Signal</keyword>
<evidence type="ECO:0000256" key="1">
    <source>
        <dbReference type="SAM" id="SignalP"/>
    </source>
</evidence>
<accession>W3WRM9</accession>
<dbReference type="AlphaFoldDB" id="W3WRM9"/>
<feature type="chain" id="PRO_5004835325" description="Fungal N-terminal domain-containing protein" evidence="1">
    <location>
        <begin position="17"/>
        <end position="161"/>
    </location>
</feature>
<organism evidence="2 3">
    <name type="scientific">Pestalotiopsis fici (strain W106-1 / CGMCC3.15140)</name>
    <dbReference type="NCBI Taxonomy" id="1229662"/>
    <lineage>
        <taxon>Eukaryota</taxon>
        <taxon>Fungi</taxon>
        <taxon>Dikarya</taxon>
        <taxon>Ascomycota</taxon>
        <taxon>Pezizomycotina</taxon>
        <taxon>Sordariomycetes</taxon>
        <taxon>Xylariomycetidae</taxon>
        <taxon>Amphisphaeriales</taxon>
        <taxon>Sporocadaceae</taxon>
        <taxon>Pestalotiopsis</taxon>
    </lineage>
</organism>
<gene>
    <name evidence="2" type="ORF">PFICI_12420</name>
</gene>
<dbReference type="RefSeq" id="XP_007839192.1">
    <property type="nucleotide sequence ID" value="XM_007841001.1"/>
</dbReference>
<protein>
    <recommendedName>
        <fullName evidence="4">Fungal N-terminal domain-containing protein</fullName>
    </recommendedName>
</protein>
<dbReference type="KEGG" id="pfy:PFICI_12420"/>
<sequence>MAEALAALCIACNVLAVVDFTWTLLTEAREIYKADNGASENVNFLETIVNDIKDRDDRSADAYTNNQNLKKLVEESRVITSQLSAALMSMKSEGRRSKWKGFKAALKEVWGDGQVKGLAEKVGNLQSQIARHVLMSISDKVRQTGSDDKALSTAIEGPSGW</sequence>
<dbReference type="InParanoid" id="W3WRM9"/>
<proteinExistence type="predicted"/>
<dbReference type="GeneID" id="19277433"/>
<evidence type="ECO:0000313" key="3">
    <source>
        <dbReference type="Proteomes" id="UP000030651"/>
    </source>
</evidence>
<feature type="signal peptide" evidence="1">
    <location>
        <begin position="1"/>
        <end position="16"/>
    </location>
</feature>
<dbReference type="HOGENOM" id="CLU_1644296_0_0_1"/>
<dbReference type="OrthoDB" id="341259at2759"/>